<feature type="transmembrane region" description="Helical" evidence="8">
    <location>
        <begin position="61"/>
        <end position="90"/>
    </location>
</feature>
<feature type="transmembrane region" description="Helical" evidence="8">
    <location>
        <begin position="321"/>
        <end position="343"/>
    </location>
</feature>
<evidence type="ECO:0000256" key="3">
    <source>
        <dbReference type="ARBA" id="ARBA00022475"/>
    </source>
</evidence>
<feature type="transmembrane region" description="Helical" evidence="8">
    <location>
        <begin position="102"/>
        <end position="128"/>
    </location>
</feature>
<dbReference type="PANTHER" id="PTHR43549:SF3">
    <property type="entry name" value="MULTIDRUG RESISTANCE PROTEIN YPNP-RELATED"/>
    <property type="match status" value="1"/>
</dbReference>
<dbReference type="EMBL" id="JBDPGJ010000001">
    <property type="protein sequence ID" value="MEX0404613.1"/>
    <property type="molecule type" value="Genomic_DNA"/>
</dbReference>
<dbReference type="InterPro" id="IPR052031">
    <property type="entry name" value="Membrane_Transporter-Flippase"/>
</dbReference>
<feature type="transmembrane region" description="Helical" evidence="8">
    <location>
        <begin position="181"/>
        <end position="200"/>
    </location>
</feature>
<gene>
    <name evidence="9" type="ORF">ABGN05_02935</name>
</gene>
<evidence type="ECO:0000256" key="7">
    <source>
        <dbReference type="SAM" id="MobiDB-lite"/>
    </source>
</evidence>
<protein>
    <submittedName>
        <fullName evidence="9">MATE family efflux transporter</fullName>
    </submittedName>
</protein>
<keyword evidence="6 8" id="KW-0472">Membrane</keyword>
<keyword evidence="4 8" id="KW-0812">Transmembrane</keyword>
<dbReference type="InterPro" id="IPR002528">
    <property type="entry name" value="MATE_fam"/>
</dbReference>
<reference evidence="9 10" key="1">
    <citation type="submission" date="2024-05" db="EMBL/GenBank/DDBJ databases">
        <authorList>
            <person name="Jiang F."/>
        </authorList>
    </citation>
    <scope>NUCLEOTIDE SEQUENCE [LARGE SCALE GENOMIC DNA]</scope>
    <source>
        <strain evidence="9 10">LZ166</strain>
    </source>
</reference>
<evidence type="ECO:0000256" key="6">
    <source>
        <dbReference type="ARBA" id="ARBA00023136"/>
    </source>
</evidence>
<feature type="transmembrane region" description="Helical" evidence="8">
    <location>
        <begin position="281"/>
        <end position="309"/>
    </location>
</feature>
<comment type="caution">
    <text evidence="9">The sequence shown here is derived from an EMBL/GenBank/DDBJ whole genome shotgun (WGS) entry which is preliminary data.</text>
</comment>
<keyword evidence="2" id="KW-0813">Transport</keyword>
<feature type="transmembrane region" description="Helical" evidence="8">
    <location>
        <begin position="429"/>
        <end position="449"/>
    </location>
</feature>
<keyword evidence="3" id="KW-1003">Cell membrane</keyword>
<evidence type="ECO:0000256" key="8">
    <source>
        <dbReference type="SAM" id="Phobius"/>
    </source>
</evidence>
<feature type="transmembrane region" description="Helical" evidence="8">
    <location>
        <begin position="206"/>
        <end position="227"/>
    </location>
</feature>
<feature type="region of interest" description="Disordered" evidence="7">
    <location>
        <begin position="456"/>
        <end position="481"/>
    </location>
</feature>
<proteinExistence type="predicted"/>
<evidence type="ECO:0000313" key="10">
    <source>
        <dbReference type="Proteomes" id="UP001556692"/>
    </source>
</evidence>
<dbReference type="NCBIfam" id="TIGR00797">
    <property type="entry name" value="matE"/>
    <property type="match status" value="1"/>
</dbReference>
<dbReference type="RefSeq" id="WP_367952493.1">
    <property type="nucleotide sequence ID" value="NZ_JBDPGJ010000001.1"/>
</dbReference>
<feature type="transmembrane region" description="Helical" evidence="8">
    <location>
        <begin position="363"/>
        <end position="384"/>
    </location>
</feature>
<feature type="transmembrane region" description="Helical" evidence="8">
    <location>
        <begin position="148"/>
        <end position="169"/>
    </location>
</feature>
<dbReference type="PANTHER" id="PTHR43549">
    <property type="entry name" value="MULTIDRUG RESISTANCE PROTEIN YPNP-RELATED"/>
    <property type="match status" value="1"/>
</dbReference>
<dbReference type="PIRSF" id="PIRSF006603">
    <property type="entry name" value="DinF"/>
    <property type="match status" value="1"/>
</dbReference>
<organism evidence="9 10">
    <name type="scientific">Aquibium pacificus</name>
    <dbReference type="NCBI Taxonomy" id="3153579"/>
    <lineage>
        <taxon>Bacteria</taxon>
        <taxon>Pseudomonadati</taxon>
        <taxon>Pseudomonadota</taxon>
        <taxon>Alphaproteobacteria</taxon>
        <taxon>Hyphomicrobiales</taxon>
        <taxon>Phyllobacteriaceae</taxon>
        <taxon>Aquibium</taxon>
    </lineage>
</organism>
<dbReference type="Proteomes" id="UP001556692">
    <property type="component" value="Unassembled WGS sequence"/>
</dbReference>
<keyword evidence="5 8" id="KW-1133">Transmembrane helix</keyword>
<dbReference type="InterPro" id="IPR048279">
    <property type="entry name" value="MdtK-like"/>
</dbReference>
<sequence>MNTEEPTATAPLPGAPAKFTTGSTLRHVVVMTATGSIGLIAIFIVDALNLFYISLLGVRELAAAIGFATTIMFFTVSVAIGLTIATSAVVSRALGRGSRTDAAALGGASILFMGLALGLITACTWPFLNPLLALLGATGETLSLSTRFLQIVLPSAPLVAVGMATTGILRGTGDARRAMYVTLGSGLAAAVLDPLFIFGLDLGLDGAAISTVLSRMIMVAIGLHGVLRVHRLLAMPDLRRLSAVARPYFAIGLPAVLTQLATPVGNAYVTAEMAPFGDDAVAGWAIIGRIVPVAFGAIFALSGAVGPILGQNFGARRYDRLLAVMRDSLIVTMIYVLAAWLLLALFRHHLATLFGATAEARQLIVFFCLFAAGSFLFNGALFVSNAAFNNLGYPGYSTIFNWGRATLGTVPFVWLGANLYGAVGVVGGWALGGVVFGIVSAVVCFRVVARIGSQPPSGPPIPGPPPSANSPFTTGKAATAG</sequence>
<name>A0ABV3SCZ1_9HYPH</name>
<evidence type="ECO:0000256" key="2">
    <source>
        <dbReference type="ARBA" id="ARBA00022448"/>
    </source>
</evidence>
<dbReference type="Pfam" id="PF01554">
    <property type="entry name" value="MatE"/>
    <property type="match status" value="2"/>
</dbReference>
<evidence type="ECO:0000313" key="9">
    <source>
        <dbReference type="EMBL" id="MEX0404613.1"/>
    </source>
</evidence>
<feature type="transmembrane region" description="Helical" evidence="8">
    <location>
        <begin position="28"/>
        <end position="55"/>
    </location>
</feature>
<comment type="subcellular location">
    <subcellularLocation>
        <location evidence="1">Cell inner membrane</location>
        <topology evidence="1">Multi-pass membrane protein</topology>
    </subcellularLocation>
</comment>
<feature type="compositionally biased region" description="Pro residues" evidence="7">
    <location>
        <begin position="456"/>
        <end position="468"/>
    </location>
</feature>
<evidence type="ECO:0000256" key="5">
    <source>
        <dbReference type="ARBA" id="ARBA00022989"/>
    </source>
</evidence>
<keyword evidence="10" id="KW-1185">Reference proteome</keyword>
<accession>A0ABV3SCZ1</accession>
<evidence type="ECO:0000256" key="1">
    <source>
        <dbReference type="ARBA" id="ARBA00004429"/>
    </source>
</evidence>
<feature type="transmembrane region" description="Helical" evidence="8">
    <location>
        <begin position="248"/>
        <end position="269"/>
    </location>
</feature>
<evidence type="ECO:0000256" key="4">
    <source>
        <dbReference type="ARBA" id="ARBA00022692"/>
    </source>
</evidence>